<dbReference type="InterPro" id="IPR008984">
    <property type="entry name" value="SMAD_FHA_dom_sf"/>
</dbReference>
<sequence>MYEEMYSDDSSEEENEQVQMKEGEGFIQPPLLQFIDSRNDVYIITMSGRSVGRHSVSDVIIEDPSVSRKLFEFVFVPENNSLVVTKLTDKDHVALNDYELMVIQTYLGFATLHFR</sequence>
<evidence type="ECO:0000313" key="3">
    <source>
        <dbReference type="Proteomes" id="UP001196413"/>
    </source>
</evidence>
<dbReference type="Proteomes" id="UP001196413">
    <property type="component" value="Unassembled WGS sequence"/>
</dbReference>
<comment type="caution">
    <text evidence="2">The sequence shown here is derived from an EMBL/GenBank/DDBJ whole genome shotgun (WGS) entry which is preliminary data.</text>
</comment>
<name>A0AAD5R725_PARTN</name>
<dbReference type="AlphaFoldDB" id="A0AAD5R725"/>
<dbReference type="Gene3D" id="2.60.200.20">
    <property type="match status" value="1"/>
</dbReference>
<evidence type="ECO:0000256" key="1">
    <source>
        <dbReference type="SAM" id="MobiDB-lite"/>
    </source>
</evidence>
<dbReference type="SUPFAM" id="SSF49879">
    <property type="entry name" value="SMAD/FHA domain"/>
    <property type="match status" value="1"/>
</dbReference>
<accession>A0AAD5R725</accession>
<keyword evidence="3" id="KW-1185">Reference proteome</keyword>
<reference evidence="2" key="1">
    <citation type="submission" date="2021-06" db="EMBL/GenBank/DDBJ databases">
        <title>Parelaphostrongylus tenuis whole genome reference sequence.</title>
        <authorList>
            <person name="Garwood T.J."/>
            <person name="Larsen P.A."/>
            <person name="Fountain-Jones N.M."/>
            <person name="Garbe J.R."/>
            <person name="Macchietto M.G."/>
            <person name="Kania S.A."/>
            <person name="Gerhold R.W."/>
            <person name="Richards J.E."/>
            <person name="Wolf T.M."/>
        </authorList>
    </citation>
    <scope>NUCLEOTIDE SEQUENCE</scope>
    <source>
        <strain evidence="2">MNPRO001-30</strain>
        <tissue evidence="2">Meninges</tissue>
    </source>
</reference>
<feature type="compositionally biased region" description="Acidic residues" evidence="1">
    <location>
        <begin position="1"/>
        <end position="16"/>
    </location>
</feature>
<proteinExistence type="predicted"/>
<dbReference type="EMBL" id="JAHQIW010006831">
    <property type="protein sequence ID" value="KAJ1370653.1"/>
    <property type="molecule type" value="Genomic_DNA"/>
</dbReference>
<feature type="region of interest" description="Disordered" evidence="1">
    <location>
        <begin position="1"/>
        <end position="20"/>
    </location>
</feature>
<protein>
    <submittedName>
        <fullName evidence="2">Uncharacterized protein</fullName>
    </submittedName>
</protein>
<organism evidence="2 3">
    <name type="scientific">Parelaphostrongylus tenuis</name>
    <name type="common">Meningeal worm</name>
    <dbReference type="NCBI Taxonomy" id="148309"/>
    <lineage>
        <taxon>Eukaryota</taxon>
        <taxon>Metazoa</taxon>
        <taxon>Ecdysozoa</taxon>
        <taxon>Nematoda</taxon>
        <taxon>Chromadorea</taxon>
        <taxon>Rhabditida</taxon>
        <taxon>Rhabditina</taxon>
        <taxon>Rhabditomorpha</taxon>
        <taxon>Strongyloidea</taxon>
        <taxon>Metastrongylidae</taxon>
        <taxon>Parelaphostrongylus</taxon>
    </lineage>
</organism>
<gene>
    <name evidence="2" type="ORF">KIN20_032432</name>
</gene>
<evidence type="ECO:0000313" key="2">
    <source>
        <dbReference type="EMBL" id="KAJ1370653.1"/>
    </source>
</evidence>